<accession>A0A5E8BV36</accession>
<evidence type="ECO:0000256" key="1">
    <source>
        <dbReference type="SAM" id="MobiDB-lite"/>
    </source>
</evidence>
<gene>
    <name evidence="2" type="ORF">SAPINGB_P004354</name>
</gene>
<evidence type="ECO:0000313" key="3">
    <source>
        <dbReference type="Proteomes" id="UP000398389"/>
    </source>
</evidence>
<dbReference type="Proteomes" id="UP000398389">
    <property type="component" value="Unassembled WGS sequence"/>
</dbReference>
<feature type="region of interest" description="Disordered" evidence="1">
    <location>
        <begin position="249"/>
        <end position="348"/>
    </location>
</feature>
<reference evidence="2 3" key="1">
    <citation type="submission" date="2019-09" db="EMBL/GenBank/DDBJ databases">
        <authorList>
            <person name="Brejova B."/>
        </authorList>
    </citation>
    <scope>NUCLEOTIDE SEQUENCE [LARGE SCALE GENOMIC DNA]</scope>
</reference>
<organism evidence="2 3">
    <name type="scientific">Magnusiomyces paraingens</name>
    <dbReference type="NCBI Taxonomy" id="2606893"/>
    <lineage>
        <taxon>Eukaryota</taxon>
        <taxon>Fungi</taxon>
        <taxon>Dikarya</taxon>
        <taxon>Ascomycota</taxon>
        <taxon>Saccharomycotina</taxon>
        <taxon>Dipodascomycetes</taxon>
        <taxon>Dipodascales</taxon>
        <taxon>Dipodascaceae</taxon>
        <taxon>Magnusiomyces</taxon>
    </lineage>
</organism>
<dbReference type="EMBL" id="CABVLU010000003">
    <property type="protein sequence ID" value="VVT54971.1"/>
    <property type="molecule type" value="Genomic_DNA"/>
</dbReference>
<sequence>MSISEAEQVFHCVYQKYREFQFRETKNLTQESMTDDQRKHINYISYIDLYLARIKEINDSIADPPKNKTNATPQPVDTQMVYNAKSPGPVMACFSARHPDLPDLDVMIITQRHFVETVEAITEKTFLENLSSFEPPHWLNIMCKPLYNWRLKHNYNKILKFVTISLHNELQHDPNMALQVVDDTLLFPGSEFAGLDDDGNPLMKVDESAHWDMKKEIANMRELRLARMSKEDIEEEKREKELLLKNKKNKNKEEKEEEKEEDEEDEEEEANDDDHHTLHEQTSSVIDELSPAISEATKVSLEGVKEGESDKKALESVKEEESDKKDLENSKKEPVSKSLAEVRAILGK</sequence>
<protein>
    <submittedName>
        <fullName evidence="2">Uncharacterized protein</fullName>
    </submittedName>
</protein>
<dbReference type="RefSeq" id="XP_031854960.1">
    <property type="nucleotide sequence ID" value="XM_031999069.1"/>
</dbReference>
<keyword evidence="3" id="KW-1185">Reference proteome</keyword>
<evidence type="ECO:0000313" key="2">
    <source>
        <dbReference type="EMBL" id="VVT54971.1"/>
    </source>
</evidence>
<proteinExistence type="predicted"/>
<name>A0A5E8BV36_9ASCO</name>
<dbReference type="AlphaFoldDB" id="A0A5E8BV36"/>
<dbReference type="GeneID" id="43583169"/>
<feature type="compositionally biased region" description="Basic and acidic residues" evidence="1">
    <location>
        <begin position="303"/>
        <end position="335"/>
    </location>
</feature>
<feature type="compositionally biased region" description="Acidic residues" evidence="1">
    <location>
        <begin position="255"/>
        <end position="272"/>
    </location>
</feature>